<dbReference type="InterPro" id="IPR023198">
    <property type="entry name" value="PGP-like_dom2"/>
</dbReference>
<dbReference type="PANTHER" id="PTHR46193:SF18">
    <property type="entry name" value="HEXITOL PHOSPHATASE B"/>
    <property type="match status" value="1"/>
</dbReference>
<dbReference type="RefSeq" id="WP_158868844.1">
    <property type="nucleotide sequence ID" value="NZ_CP046401.1"/>
</dbReference>
<dbReference type="InterPro" id="IPR006439">
    <property type="entry name" value="HAD-SF_hydro_IA"/>
</dbReference>
<dbReference type="GO" id="GO:0046872">
    <property type="term" value="F:metal ion binding"/>
    <property type="evidence" value="ECO:0007669"/>
    <property type="project" value="UniProtKB-KW"/>
</dbReference>
<dbReference type="AlphaFoldDB" id="A0A6I6JZW2"/>
<proteinExistence type="inferred from homology"/>
<evidence type="ECO:0000256" key="2">
    <source>
        <dbReference type="ARBA" id="ARBA00006171"/>
    </source>
</evidence>
<dbReference type="InterPro" id="IPR051600">
    <property type="entry name" value="Beta-PGM-like"/>
</dbReference>
<keyword evidence="3" id="KW-0479">Metal-binding</keyword>
<dbReference type="GO" id="GO:0003824">
    <property type="term" value="F:catalytic activity"/>
    <property type="evidence" value="ECO:0007669"/>
    <property type="project" value="UniProtKB-ARBA"/>
</dbReference>
<dbReference type="SFLD" id="SFLDG01129">
    <property type="entry name" value="C1.5:_HAD__Beta-PGM__Phosphata"/>
    <property type="match status" value="1"/>
</dbReference>
<name>A0A6I6JZW2_9BACT</name>
<dbReference type="InterPro" id="IPR023214">
    <property type="entry name" value="HAD_sf"/>
</dbReference>
<accession>A0A6I6JZW2</accession>
<dbReference type="NCBIfam" id="TIGR01549">
    <property type="entry name" value="HAD-SF-IA-v1"/>
    <property type="match status" value="1"/>
</dbReference>
<organism evidence="6 7">
    <name type="scientific">Maribellus comscasis</name>
    <dbReference type="NCBI Taxonomy" id="2681766"/>
    <lineage>
        <taxon>Bacteria</taxon>
        <taxon>Pseudomonadati</taxon>
        <taxon>Bacteroidota</taxon>
        <taxon>Bacteroidia</taxon>
        <taxon>Marinilabiliales</taxon>
        <taxon>Prolixibacteraceae</taxon>
        <taxon>Maribellus</taxon>
    </lineage>
</organism>
<dbReference type="CDD" id="cd07505">
    <property type="entry name" value="HAD_BPGM-like"/>
    <property type="match status" value="1"/>
</dbReference>
<protein>
    <submittedName>
        <fullName evidence="6">Hexitol phosphatase HxpB</fullName>
    </submittedName>
</protein>
<dbReference type="SUPFAM" id="SSF56784">
    <property type="entry name" value="HAD-like"/>
    <property type="match status" value="1"/>
</dbReference>
<gene>
    <name evidence="6" type="primary">hxpB</name>
    <name evidence="6" type="ORF">GM418_19105</name>
</gene>
<keyword evidence="7" id="KW-1185">Reference proteome</keyword>
<sequence length="224" mass="25283">MIQKTKDKIEAFIFDMDGVIIDSEEIWKRAEKEVFSSIGVKLSEELCSVTQSMTTTEVTNFWYSKYPWKHKTLDEVENGVVERVAHFIKNEGQAISGIEKFIKVLNSRGYKIGLATNSPSVLIPVVLEKLALTEYFDATSSAEHELEGKPHPFVYLTTAEKLNVKPENCVAIEDSFSGLLAAKKAGMKTIAIFDSPNSKVENKIADYYISCYNQFDFSKLNLEE</sequence>
<dbReference type="PRINTS" id="PR00413">
    <property type="entry name" value="HADHALOGNASE"/>
</dbReference>
<reference evidence="6 7" key="1">
    <citation type="submission" date="2019-11" db="EMBL/GenBank/DDBJ databases">
        <authorList>
            <person name="Zheng R.K."/>
            <person name="Sun C.M."/>
        </authorList>
    </citation>
    <scope>NUCLEOTIDE SEQUENCE [LARGE SCALE GENOMIC DNA]</scope>
    <source>
        <strain evidence="6 7">WC007</strain>
    </source>
</reference>
<dbReference type="Proteomes" id="UP000428260">
    <property type="component" value="Chromosome"/>
</dbReference>
<comment type="similarity">
    <text evidence="2">Belongs to the HAD-like hydrolase superfamily. CbbY/CbbZ/Gph/YieH family.</text>
</comment>
<dbReference type="Pfam" id="PF13419">
    <property type="entry name" value="HAD_2"/>
    <property type="match status" value="1"/>
</dbReference>
<dbReference type="NCBIfam" id="NF008087">
    <property type="entry name" value="PRK10826.1"/>
    <property type="match status" value="1"/>
</dbReference>
<dbReference type="InterPro" id="IPR041492">
    <property type="entry name" value="HAD_2"/>
</dbReference>
<evidence type="ECO:0000256" key="1">
    <source>
        <dbReference type="ARBA" id="ARBA00001946"/>
    </source>
</evidence>
<comment type="cofactor">
    <cofactor evidence="1">
        <name>Mg(2+)</name>
        <dbReference type="ChEBI" id="CHEBI:18420"/>
    </cofactor>
</comment>
<dbReference type="Gene3D" id="1.10.150.240">
    <property type="entry name" value="Putative phosphatase, domain 2"/>
    <property type="match status" value="1"/>
</dbReference>
<dbReference type="KEGG" id="mcos:GM418_19105"/>
<dbReference type="InterPro" id="IPR036412">
    <property type="entry name" value="HAD-like_sf"/>
</dbReference>
<keyword evidence="5" id="KW-0119">Carbohydrate metabolism</keyword>
<evidence type="ECO:0000256" key="4">
    <source>
        <dbReference type="ARBA" id="ARBA00022842"/>
    </source>
</evidence>
<keyword evidence="4" id="KW-0460">Magnesium</keyword>
<dbReference type="EMBL" id="CP046401">
    <property type="protein sequence ID" value="QGY45702.1"/>
    <property type="molecule type" value="Genomic_DNA"/>
</dbReference>
<dbReference type="SFLD" id="SFLDS00003">
    <property type="entry name" value="Haloacid_Dehalogenase"/>
    <property type="match status" value="1"/>
</dbReference>
<evidence type="ECO:0000313" key="7">
    <source>
        <dbReference type="Proteomes" id="UP000428260"/>
    </source>
</evidence>
<dbReference type="PANTHER" id="PTHR46193">
    <property type="entry name" value="6-PHOSPHOGLUCONATE PHOSPHATASE"/>
    <property type="match status" value="1"/>
</dbReference>
<evidence type="ECO:0000313" key="6">
    <source>
        <dbReference type="EMBL" id="QGY45702.1"/>
    </source>
</evidence>
<dbReference type="SFLD" id="SFLDG01135">
    <property type="entry name" value="C1.5.6:_HAD__Beta-PGM__Phospha"/>
    <property type="match status" value="1"/>
</dbReference>
<dbReference type="NCBIfam" id="TIGR01509">
    <property type="entry name" value="HAD-SF-IA-v3"/>
    <property type="match status" value="1"/>
</dbReference>
<evidence type="ECO:0000256" key="5">
    <source>
        <dbReference type="ARBA" id="ARBA00023277"/>
    </source>
</evidence>
<evidence type="ECO:0000256" key="3">
    <source>
        <dbReference type="ARBA" id="ARBA00022723"/>
    </source>
</evidence>
<dbReference type="Gene3D" id="3.40.50.1000">
    <property type="entry name" value="HAD superfamily/HAD-like"/>
    <property type="match status" value="1"/>
</dbReference>